<dbReference type="EMBL" id="JAKLMC020000010">
    <property type="protein sequence ID" value="KAK5953873.1"/>
    <property type="molecule type" value="Genomic_DNA"/>
</dbReference>
<reference evidence="4 5" key="1">
    <citation type="submission" date="2022-12" db="EMBL/GenBank/DDBJ databases">
        <title>Genomic features and morphological characterization of a novel Knufia sp. strain isolated from spacecraft assembly facility.</title>
        <authorList>
            <person name="Teixeira M."/>
            <person name="Chander A.M."/>
            <person name="Stajich J.E."/>
            <person name="Venkateswaran K."/>
        </authorList>
    </citation>
    <scope>NUCLEOTIDE SEQUENCE [LARGE SCALE GENOMIC DNA]</scope>
    <source>
        <strain evidence="4 5">FJI-L2-BK-P2</strain>
    </source>
</reference>
<keyword evidence="1" id="KW-0732">Signal</keyword>
<evidence type="ECO:0008006" key="6">
    <source>
        <dbReference type="Google" id="ProtNLM"/>
    </source>
</evidence>
<keyword evidence="5" id="KW-1185">Reference proteome</keyword>
<dbReference type="InterPro" id="IPR058329">
    <property type="entry name" value="Arp1_N"/>
</dbReference>
<feature type="domain" description="Amidase" evidence="2">
    <location>
        <begin position="216"/>
        <end position="393"/>
    </location>
</feature>
<feature type="chain" id="PRO_5042934585" description="Amidase domain-containing protein" evidence="1">
    <location>
        <begin position="28"/>
        <end position="668"/>
    </location>
</feature>
<gene>
    <name evidence="4" type="ORF">OHC33_005144</name>
</gene>
<dbReference type="InterPro" id="IPR023631">
    <property type="entry name" value="Amidase_dom"/>
</dbReference>
<name>A0AAN8EL58_9EURO</name>
<evidence type="ECO:0000313" key="5">
    <source>
        <dbReference type="Proteomes" id="UP001316803"/>
    </source>
</evidence>
<dbReference type="Gene3D" id="3.90.1300.10">
    <property type="entry name" value="Amidase signature (AS) domain"/>
    <property type="match status" value="1"/>
</dbReference>
<protein>
    <recommendedName>
        <fullName evidence="6">Amidase domain-containing protein</fullName>
    </recommendedName>
</protein>
<dbReference type="Pfam" id="PF26053">
    <property type="entry name" value="DUF8016"/>
    <property type="match status" value="1"/>
</dbReference>
<evidence type="ECO:0000256" key="1">
    <source>
        <dbReference type="SAM" id="SignalP"/>
    </source>
</evidence>
<evidence type="ECO:0000259" key="2">
    <source>
        <dbReference type="Pfam" id="PF01425"/>
    </source>
</evidence>
<evidence type="ECO:0000313" key="4">
    <source>
        <dbReference type="EMBL" id="KAK5953873.1"/>
    </source>
</evidence>
<dbReference type="Proteomes" id="UP001316803">
    <property type="component" value="Unassembled WGS sequence"/>
</dbReference>
<dbReference type="PANTHER" id="PTHR46310:SF7">
    <property type="entry name" value="AMIDASE 1"/>
    <property type="match status" value="1"/>
</dbReference>
<dbReference type="SUPFAM" id="SSF75304">
    <property type="entry name" value="Amidase signature (AS) enzymes"/>
    <property type="match status" value="1"/>
</dbReference>
<sequence length="668" mass="72052">MASYKSALAATALLSLTLAAPLKRSQAVQPVTSIKYGDLVFDLGDITYLASVSKPVTTVNGISGEPGFAPVTVLKVDGCTIDASTISSTIDSYHTGDDVFSESFLHGTFISSTCAGTAQLGADASSYLSGINSTLLDHGLPSTVEPGPYLASIASDGSISLSKVYRLYQDRYRDFVFGTYPAPEVGTYQALPNLLTEFQDLLIPVPSRIYSWSDPRPLAGVRVAVKDLYDLAGTQTSAGSRAWAEITPIANETAPSIQQIIDLGGIIVGKQKTAQFASGADPWDWYDVQYPFNPRGDEWLTCSASSAGAGCSIAAYNWLDHAIGSDTGSSVRRPAAVSGTYGNRPSQGMISLVGVNPLGAAQDTAGVFARDPLVWSHFAKNWYRPDMHQDPSTNGLEPLSIVDSYDLPTTIYYDPDYLPVRNPAANALIKQFYSDLNTALNITTITTNITNILLTHPDPAVTNTTYRNNASSLLNTRTQWLEVAEPLLTAWSSKYAGRFPPIDPARRPGWITRTPENYTQAQYDNALAIKRNFSSWMNHDFLGNGNPTMGSCADSSLWIYDIGTGGLPSYREEDLLDRNNVTTARLSYTPPGVLTSGVNFCSFAGCADYTIPIGQVGYFSNVTQVVEMVPVTVSVVAKRGCDFVLFNVVERLAEVGILKTVKTGRMAF</sequence>
<feature type="domain" description="Scytalone dehydratase-like protein Arp1 N-terminal" evidence="3">
    <location>
        <begin position="57"/>
        <end position="166"/>
    </location>
</feature>
<dbReference type="AlphaFoldDB" id="A0AAN8EL58"/>
<proteinExistence type="predicted"/>
<accession>A0AAN8EL58</accession>
<organism evidence="4 5">
    <name type="scientific">Knufia fluminis</name>
    <dbReference type="NCBI Taxonomy" id="191047"/>
    <lineage>
        <taxon>Eukaryota</taxon>
        <taxon>Fungi</taxon>
        <taxon>Dikarya</taxon>
        <taxon>Ascomycota</taxon>
        <taxon>Pezizomycotina</taxon>
        <taxon>Eurotiomycetes</taxon>
        <taxon>Chaetothyriomycetidae</taxon>
        <taxon>Chaetothyriales</taxon>
        <taxon>Trichomeriaceae</taxon>
        <taxon>Knufia</taxon>
    </lineage>
</organism>
<dbReference type="Pfam" id="PF01425">
    <property type="entry name" value="Amidase"/>
    <property type="match status" value="1"/>
</dbReference>
<feature type="signal peptide" evidence="1">
    <location>
        <begin position="1"/>
        <end position="27"/>
    </location>
</feature>
<dbReference type="InterPro" id="IPR036928">
    <property type="entry name" value="AS_sf"/>
</dbReference>
<evidence type="ECO:0000259" key="3">
    <source>
        <dbReference type="Pfam" id="PF26053"/>
    </source>
</evidence>
<comment type="caution">
    <text evidence="4">The sequence shown here is derived from an EMBL/GenBank/DDBJ whole genome shotgun (WGS) entry which is preliminary data.</text>
</comment>
<dbReference type="PANTHER" id="PTHR46310">
    <property type="entry name" value="AMIDASE 1"/>
    <property type="match status" value="1"/>
</dbReference>